<sequence>MYHSLEGKIALVTGSSRGIGRAIAEGLAANGAAVVVNYVGNEKAAQEAVAAIRENGGKAVAIQADISSASDIRRLFDETEKQMGAIDIVVANVGVAVIKPFVEATEADFDHVFGANAKGTFFTLQEAARRVRDGGRIIAVSTGGTKMFFTQTALYLGSKGAVEQFVRVLSRELGPRSVTVNALSPGFTDTDLLPQRDRAIAAGMSPFGRIGAPRDVADVAVFLASDEARWLTGENIQAGGGVA</sequence>
<comment type="similarity">
    <text evidence="1">Belongs to the short-chain dehydrogenases/reductases (SDR) family.</text>
</comment>
<feature type="domain" description="Ketoreductase" evidence="3">
    <location>
        <begin position="8"/>
        <end position="186"/>
    </location>
</feature>
<dbReference type="GO" id="GO:0016614">
    <property type="term" value="F:oxidoreductase activity, acting on CH-OH group of donors"/>
    <property type="evidence" value="ECO:0007669"/>
    <property type="project" value="UniProtKB-ARBA"/>
</dbReference>
<dbReference type="SUPFAM" id="SSF51735">
    <property type="entry name" value="NAD(P)-binding Rossmann-fold domains"/>
    <property type="match status" value="1"/>
</dbReference>
<organism evidence="4 5">
    <name type="scientific">Mesorhizobium muleiense</name>
    <dbReference type="NCBI Taxonomy" id="1004279"/>
    <lineage>
        <taxon>Bacteria</taxon>
        <taxon>Pseudomonadati</taxon>
        <taxon>Pseudomonadota</taxon>
        <taxon>Alphaproteobacteria</taxon>
        <taxon>Hyphomicrobiales</taxon>
        <taxon>Phyllobacteriaceae</taxon>
        <taxon>Mesorhizobium</taxon>
    </lineage>
</organism>
<evidence type="ECO:0000313" key="4">
    <source>
        <dbReference type="EMBL" id="SDJ54224.1"/>
    </source>
</evidence>
<evidence type="ECO:0000259" key="3">
    <source>
        <dbReference type="SMART" id="SM00822"/>
    </source>
</evidence>
<dbReference type="PANTHER" id="PTHR48107:SF7">
    <property type="entry name" value="RE15974P"/>
    <property type="match status" value="1"/>
</dbReference>
<dbReference type="EMBL" id="FNEE01000007">
    <property type="protein sequence ID" value="SDJ54224.1"/>
    <property type="molecule type" value="Genomic_DNA"/>
</dbReference>
<dbReference type="PRINTS" id="PR00080">
    <property type="entry name" value="SDRFAMILY"/>
</dbReference>
<dbReference type="InterPro" id="IPR057326">
    <property type="entry name" value="KR_dom"/>
</dbReference>
<proteinExistence type="inferred from homology"/>
<dbReference type="InterPro" id="IPR002347">
    <property type="entry name" value="SDR_fam"/>
</dbReference>
<dbReference type="PRINTS" id="PR00081">
    <property type="entry name" value="GDHRDH"/>
</dbReference>
<dbReference type="Pfam" id="PF13561">
    <property type="entry name" value="adh_short_C2"/>
    <property type="match status" value="1"/>
</dbReference>
<reference evidence="5" key="1">
    <citation type="submission" date="2016-10" db="EMBL/GenBank/DDBJ databases">
        <authorList>
            <person name="Varghese N."/>
            <person name="Submissions S."/>
        </authorList>
    </citation>
    <scope>NUCLEOTIDE SEQUENCE [LARGE SCALE GENOMIC DNA]</scope>
    <source>
        <strain evidence="5">CGMCC 1.11022</strain>
    </source>
</reference>
<keyword evidence="5" id="KW-1185">Reference proteome</keyword>
<dbReference type="FunFam" id="3.40.50.720:FF:000084">
    <property type="entry name" value="Short-chain dehydrogenase reductase"/>
    <property type="match status" value="1"/>
</dbReference>
<name>A0A1G8UKR8_9HYPH</name>
<accession>A0A1G8UKR8</accession>
<dbReference type="Gene3D" id="3.40.50.720">
    <property type="entry name" value="NAD(P)-binding Rossmann-like Domain"/>
    <property type="match status" value="1"/>
</dbReference>
<dbReference type="Proteomes" id="UP000198894">
    <property type="component" value="Unassembled WGS sequence"/>
</dbReference>
<protein>
    <submittedName>
        <fullName evidence="4">3-oxoacyl-[acyl-carrier protein] reductase</fullName>
    </submittedName>
</protein>
<gene>
    <name evidence="4" type="ORF">SAMN05428953_10718</name>
</gene>
<dbReference type="InterPro" id="IPR036291">
    <property type="entry name" value="NAD(P)-bd_dom_sf"/>
</dbReference>
<evidence type="ECO:0000313" key="5">
    <source>
        <dbReference type="Proteomes" id="UP000198894"/>
    </source>
</evidence>
<dbReference type="SMART" id="SM00822">
    <property type="entry name" value="PKS_KR"/>
    <property type="match status" value="1"/>
</dbReference>
<evidence type="ECO:0000256" key="2">
    <source>
        <dbReference type="ARBA" id="ARBA00023002"/>
    </source>
</evidence>
<dbReference type="AlphaFoldDB" id="A0A1G8UKR8"/>
<dbReference type="RefSeq" id="WP_091594111.1">
    <property type="nucleotide sequence ID" value="NZ_FNEE01000007.1"/>
</dbReference>
<evidence type="ECO:0000256" key="1">
    <source>
        <dbReference type="ARBA" id="ARBA00006484"/>
    </source>
</evidence>
<dbReference type="PANTHER" id="PTHR48107">
    <property type="entry name" value="NADPH-DEPENDENT ALDEHYDE REDUCTASE-LIKE PROTEIN, CHLOROPLASTIC-RELATED"/>
    <property type="match status" value="1"/>
</dbReference>
<keyword evidence="2" id="KW-0560">Oxidoreductase</keyword>